<dbReference type="NCBIfam" id="TIGR01634">
    <property type="entry name" value="tail_P2_I"/>
    <property type="match status" value="1"/>
</dbReference>
<proteinExistence type="predicted"/>
<name>A0A5M6I4T7_9PROT</name>
<sequence>MCDRLLPPNATALERALEDTTARLDAVPAEVIRSLWDPWACPEPLLPWLAWACSVDEWDDAWPEATRRRVIADSYSVHAVKGTVGAVKRALASLGYDTRLVEWPEDDPPADPYTFRVEVDVMGHAVTNRTYAEIERTARAAKNVRSHLTGIRAVGRVDAALRLGAACHGGDVVTVGPWTPPEVRVSGPLRLAVLSTAVETITVRAGEAPTP</sequence>
<accession>A0A5M6I4T7</accession>
<dbReference type="RefSeq" id="WP_150064198.1">
    <property type="nucleotide sequence ID" value="NZ_JACHII010000036.1"/>
</dbReference>
<dbReference type="InterPro" id="IPR006521">
    <property type="entry name" value="Tail_protein_I"/>
</dbReference>
<dbReference type="AlphaFoldDB" id="A0A5M6I4T7"/>
<evidence type="ECO:0000313" key="2">
    <source>
        <dbReference type="Proteomes" id="UP000324065"/>
    </source>
</evidence>
<gene>
    <name evidence="1" type="ORF">F1188_19875</name>
</gene>
<reference evidence="1 2" key="1">
    <citation type="submission" date="2019-09" db="EMBL/GenBank/DDBJ databases">
        <title>Genome sequence of Roseospira marina, one of the more divergent members of the non-sulfur purple photosynthetic bacterial family, the Rhodospirillaceae.</title>
        <authorList>
            <person name="Meyer T."/>
            <person name="Kyndt J."/>
        </authorList>
    </citation>
    <scope>NUCLEOTIDE SEQUENCE [LARGE SCALE GENOMIC DNA]</scope>
    <source>
        <strain evidence="1 2">DSM 15113</strain>
    </source>
</reference>
<dbReference type="Pfam" id="PF09684">
    <property type="entry name" value="Tail_P2_I"/>
    <property type="match status" value="1"/>
</dbReference>
<comment type="caution">
    <text evidence="1">The sequence shown here is derived from an EMBL/GenBank/DDBJ whole genome shotgun (WGS) entry which is preliminary data.</text>
</comment>
<protein>
    <submittedName>
        <fullName evidence="1">Phage tail protein I</fullName>
    </submittedName>
</protein>
<dbReference type="OrthoDB" id="90759at2"/>
<organism evidence="1 2">
    <name type="scientific">Roseospira marina</name>
    <dbReference type="NCBI Taxonomy" id="140057"/>
    <lineage>
        <taxon>Bacteria</taxon>
        <taxon>Pseudomonadati</taxon>
        <taxon>Pseudomonadota</taxon>
        <taxon>Alphaproteobacteria</taxon>
        <taxon>Rhodospirillales</taxon>
        <taxon>Rhodospirillaceae</taxon>
        <taxon>Roseospira</taxon>
    </lineage>
</organism>
<dbReference type="Proteomes" id="UP000324065">
    <property type="component" value="Unassembled WGS sequence"/>
</dbReference>
<evidence type="ECO:0000313" key="1">
    <source>
        <dbReference type="EMBL" id="KAA5603241.1"/>
    </source>
</evidence>
<keyword evidence="2" id="KW-1185">Reference proteome</keyword>
<dbReference type="EMBL" id="VWPJ01000038">
    <property type="protein sequence ID" value="KAA5603241.1"/>
    <property type="molecule type" value="Genomic_DNA"/>
</dbReference>